<keyword evidence="1" id="KW-0472">Membrane</keyword>
<dbReference type="AlphaFoldDB" id="A0AA44ZDJ5"/>
<protein>
    <submittedName>
        <fullName evidence="2">Uncharacterized protein</fullName>
    </submittedName>
</protein>
<organism evidence="2 3">
    <name type="scientific">Cutibacterium acnes</name>
    <name type="common">Propionibacterium acnes</name>
    <dbReference type="NCBI Taxonomy" id="1747"/>
    <lineage>
        <taxon>Bacteria</taxon>
        <taxon>Bacillati</taxon>
        <taxon>Actinomycetota</taxon>
        <taxon>Actinomycetes</taxon>
        <taxon>Propionibacteriales</taxon>
        <taxon>Propionibacteriaceae</taxon>
        <taxon>Cutibacterium</taxon>
    </lineage>
</organism>
<comment type="caution">
    <text evidence="2">The sequence shown here is derived from an EMBL/GenBank/DDBJ whole genome shotgun (WGS) entry which is preliminary data.</text>
</comment>
<keyword evidence="2" id="KW-0614">Plasmid</keyword>
<keyword evidence="1" id="KW-1133">Transmembrane helix</keyword>
<proteinExistence type="predicted"/>
<dbReference type="EMBL" id="LKVB01000016">
    <property type="protein sequence ID" value="PHJ26165.1"/>
    <property type="molecule type" value="Genomic_DNA"/>
</dbReference>
<evidence type="ECO:0000256" key="1">
    <source>
        <dbReference type="SAM" id="Phobius"/>
    </source>
</evidence>
<dbReference type="RefSeq" id="WP_070635316.1">
    <property type="nucleotide sequence ID" value="NZ_CAMHXT010000008.1"/>
</dbReference>
<dbReference type="Proteomes" id="UP000223982">
    <property type="component" value="Plasmid p09_09"/>
</dbReference>
<feature type="transmembrane region" description="Helical" evidence="1">
    <location>
        <begin position="28"/>
        <end position="47"/>
    </location>
</feature>
<feature type="transmembrane region" description="Helical" evidence="1">
    <location>
        <begin position="59"/>
        <end position="79"/>
    </location>
</feature>
<gene>
    <name evidence="2" type="ORF">APS60_12525</name>
</gene>
<keyword evidence="1" id="KW-0812">Transmembrane</keyword>
<reference evidence="2 3" key="1">
    <citation type="submission" date="2017-02" db="EMBL/GenBank/DDBJ databases">
        <title>Prevalence of linear plasmids in Propionibacterium acnes isolates obtained from cancerous prostatic tissue.</title>
        <authorList>
            <person name="Davidsson S."/>
            <person name="Bruggemann H."/>
        </authorList>
    </citation>
    <scope>NUCLEOTIDE SEQUENCE [LARGE SCALE GENOMIC DNA]</scope>
    <source>
        <strain evidence="2 3">09-9</strain>
        <plasmid evidence="2 3">p09_09</plasmid>
    </source>
</reference>
<sequence length="88" mass="9614">MLDQILLLPLESQNLFEWTTTKAGEGNSAVRAVAMLAVMALAAFNIFRHGMSLAKIVSMLFVCGMAYWLIQGNAIQFFGQMMQGLGKG</sequence>
<name>A0AA44ZDJ5_CUTAC</name>
<evidence type="ECO:0000313" key="3">
    <source>
        <dbReference type="Proteomes" id="UP000223982"/>
    </source>
</evidence>
<geneLocation type="plasmid" evidence="2 3">
    <name>p09_09</name>
</geneLocation>
<evidence type="ECO:0000313" key="2">
    <source>
        <dbReference type="EMBL" id="PHJ26165.1"/>
    </source>
</evidence>
<accession>A0AA44ZDJ5</accession>